<feature type="domain" description="Retroviral polymerase SH3-like" evidence="1">
    <location>
        <begin position="96"/>
        <end position="125"/>
    </location>
</feature>
<protein>
    <submittedName>
        <fullName evidence="2">Retrovirus-related Pol polyprotein from transposon TNT 1-94</fullName>
    </submittedName>
</protein>
<evidence type="ECO:0000259" key="1">
    <source>
        <dbReference type="Pfam" id="PF25597"/>
    </source>
</evidence>
<dbReference type="Proteomes" id="UP000288805">
    <property type="component" value="Unassembled WGS sequence"/>
</dbReference>
<dbReference type="InterPro" id="IPR057670">
    <property type="entry name" value="SH3_retrovirus"/>
</dbReference>
<dbReference type="GO" id="GO:0003676">
    <property type="term" value="F:nucleic acid binding"/>
    <property type="evidence" value="ECO:0007669"/>
    <property type="project" value="InterPro"/>
</dbReference>
<gene>
    <name evidence="2" type="primary">POLX_3675</name>
    <name evidence="2" type="ORF">CK203_016942</name>
</gene>
<name>A0A438JNU8_VITVI</name>
<reference evidence="2 3" key="1">
    <citation type="journal article" date="2018" name="PLoS Genet.">
        <title>Population sequencing reveals clonal diversity and ancestral inbreeding in the grapevine cultivar Chardonnay.</title>
        <authorList>
            <person name="Roach M.J."/>
            <person name="Johnson D.L."/>
            <person name="Bohlmann J."/>
            <person name="van Vuuren H.J."/>
            <person name="Jones S.J."/>
            <person name="Pretorius I.S."/>
            <person name="Schmidt S.A."/>
            <person name="Borneman A.R."/>
        </authorList>
    </citation>
    <scope>NUCLEOTIDE SEQUENCE [LARGE SCALE GENOMIC DNA]</scope>
    <source>
        <strain evidence="3">cv. Chardonnay</strain>
        <tissue evidence="2">Leaf</tissue>
    </source>
</reference>
<evidence type="ECO:0000313" key="3">
    <source>
        <dbReference type="Proteomes" id="UP000288805"/>
    </source>
</evidence>
<dbReference type="PANTHER" id="PTHR42648:SF22">
    <property type="entry name" value="REVERSE TRANSCRIPTASE TY1_COPIA-TYPE DOMAIN-CONTAINING PROTEIN"/>
    <property type="match status" value="1"/>
</dbReference>
<dbReference type="Pfam" id="PF25597">
    <property type="entry name" value="SH3_retrovirus"/>
    <property type="match status" value="1"/>
</dbReference>
<dbReference type="InterPro" id="IPR039537">
    <property type="entry name" value="Retrotran_Ty1/copia-like"/>
</dbReference>
<dbReference type="Gene3D" id="3.30.420.10">
    <property type="entry name" value="Ribonuclease H-like superfamily/Ribonuclease H"/>
    <property type="match status" value="1"/>
</dbReference>
<organism evidence="2 3">
    <name type="scientific">Vitis vinifera</name>
    <name type="common">Grape</name>
    <dbReference type="NCBI Taxonomy" id="29760"/>
    <lineage>
        <taxon>Eukaryota</taxon>
        <taxon>Viridiplantae</taxon>
        <taxon>Streptophyta</taxon>
        <taxon>Embryophyta</taxon>
        <taxon>Tracheophyta</taxon>
        <taxon>Spermatophyta</taxon>
        <taxon>Magnoliopsida</taxon>
        <taxon>eudicotyledons</taxon>
        <taxon>Gunneridae</taxon>
        <taxon>Pentapetalae</taxon>
        <taxon>rosids</taxon>
        <taxon>Vitales</taxon>
        <taxon>Vitaceae</taxon>
        <taxon>Viteae</taxon>
        <taxon>Vitis</taxon>
    </lineage>
</organism>
<evidence type="ECO:0000313" key="2">
    <source>
        <dbReference type="EMBL" id="RVX10633.1"/>
    </source>
</evidence>
<dbReference type="EMBL" id="QGNW01000034">
    <property type="protein sequence ID" value="RVX10633.1"/>
    <property type="molecule type" value="Genomic_DNA"/>
</dbReference>
<dbReference type="InterPro" id="IPR012337">
    <property type="entry name" value="RNaseH-like_sf"/>
</dbReference>
<accession>A0A438JNU8</accession>
<dbReference type="SUPFAM" id="SSF53098">
    <property type="entry name" value="Ribonuclease H-like"/>
    <property type="match status" value="1"/>
</dbReference>
<proteinExistence type="predicted"/>
<dbReference type="AlphaFoldDB" id="A0A438JNU8"/>
<sequence>MIQTQFQAKIQILKTDNAKEHFNSILNGYLLSHGIVHQSSCVNTPQQNGEAILTAAYLINRMPSRILDFQTPCQILLQSFPNTRLISTIPFKVFGCSTFVHVHQQHRDKLDPRALKCIFLGYSPTPSKPLYPLVLGSQPSLEA</sequence>
<dbReference type="InterPro" id="IPR036397">
    <property type="entry name" value="RNaseH_sf"/>
</dbReference>
<dbReference type="PANTHER" id="PTHR42648">
    <property type="entry name" value="TRANSPOSASE, PUTATIVE-RELATED"/>
    <property type="match status" value="1"/>
</dbReference>
<comment type="caution">
    <text evidence="2">The sequence shown here is derived from an EMBL/GenBank/DDBJ whole genome shotgun (WGS) entry which is preliminary data.</text>
</comment>